<protein>
    <submittedName>
        <fullName evidence="1">Uncharacterized protein</fullName>
    </submittedName>
</protein>
<dbReference type="EMBL" id="JAWDGP010000218">
    <property type="protein sequence ID" value="KAK3802686.1"/>
    <property type="molecule type" value="Genomic_DNA"/>
</dbReference>
<evidence type="ECO:0000313" key="2">
    <source>
        <dbReference type="Proteomes" id="UP001283361"/>
    </source>
</evidence>
<name>A0AAE1BCA7_9GAST</name>
<comment type="caution">
    <text evidence="1">The sequence shown here is derived from an EMBL/GenBank/DDBJ whole genome shotgun (WGS) entry which is preliminary data.</text>
</comment>
<proteinExistence type="predicted"/>
<organism evidence="1 2">
    <name type="scientific">Elysia crispata</name>
    <name type="common">lettuce slug</name>
    <dbReference type="NCBI Taxonomy" id="231223"/>
    <lineage>
        <taxon>Eukaryota</taxon>
        <taxon>Metazoa</taxon>
        <taxon>Spiralia</taxon>
        <taxon>Lophotrochozoa</taxon>
        <taxon>Mollusca</taxon>
        <taxon>Gastropoda</taxon>
        <taxon>Heterobranchia</taxon>
        <taxon>Euthyneura</taxon>
        <taxon>Panpulmonata</taxon>
        <taxon>Sacoglossa</taxon>
        <taxon>Placobranchoidea</taxon>
        <taxon>Plakobranchidae</taxon>
        <taxon>Elysia</taxon>
    </lineage>
</organism>
<dbReference type="Proteomes" id="UP001283361">
    <property type="component" value="Unassembled WGS sequence"/>
</dbReference>
<keyword evidence="2" id="KW-1185">Reference proteome</keyword>
<sequence>MAITLNITFKKTQSFKYTICAYQDDWKQILISLKSGSDYLSSDQKLVPDTVSHKTPQPRFRMVYSRAVPFPPVIRRLCFILETRRPVTDSDLFKGHARSKVIRSWGSHAGISGFAAASEFEL</sequence>
<dbReference type="AlphaFoldDB" id="A0AAE1BCA7"/>
<accession>A0AAE1BCA7</accession>
<reference evidence="1" key="1">
    <citation type="journal article" date="2023" name="G3 (Bethesda)">
        <title>A reference genome for the long-term kleptoplast-retaining sea slug Elysia crispata morphotype clarki.</title>
        <authorList>
            <person name="Eastman K.E."/>
            <person name="Pendleton A.L."/>
            <person name="Shaikh M.A."/>
            <person name="Suttiyut T."/>
            <person name="Ogas R."/>
            <person name="Tomko P."/>
            <person name="Gavelis G."/>
            <person name="Widhalm J.R."/>
            <person name="Wisecaver J.H."/>
        </authorList>
    </citation>
    <scope>NUCLEOTIDE SEQUENCE</scope>
    <source>
        <strain evidence="1">ECLA1</strain>
    </source>
</reference>
<gene>
    <name evidence="1" type="ORF">RRG08_001949</name>
</gene>
<evidence type="ECO:0000313" key="1">
    <source>
        <dbReference type="EMBL" id="KAK3802686.1"/>
    </source>
</evidence>